<evidence type="ECO:0000256" key="1">
    <source>
        <dbReference type="SAM" id="MobiDB-lite"/>
    </source>
</evidence>
<reference evidence="3" key="1">
    <citation type="submission" date="2023-08" db="EMBL/GenBank/DDBJ databases">
        <authorList>
            <person name="Audoor S."/>
            <person name="Bilcke G."/>
        </authorList>
    </citation>
    <scope>NUCLEOTIDE SEQUENCE</scope>
</reference>
<evidence type="ECO:0000313" key="3">
    <source>
        <dbReference type="EMBL" id="CAJ1955649.1"/>
    </source>
</evidence>
<dbReference type="PANTHER" id="PTHR13271">
    <property type="entry name" value="UNCHARACTERIZED PUTATIVE METHYLTRANSFERASE"/>
    <property type="match status" value="1"/>
</dbReference>
<evidence type="ECO:0000313" key="4">
    <source>
        <dbReference type="Proteomes" id="UP001295423"/>
    </source>
</evidence>
<feature type="compositionally biased region" description="Polar residues" evidence="1">
    <location>
        <begin position="679"/>
        <end position="694"/>
    </location>
</feature>
<organism evidence="3 4">
    <name type="scientific">Cylindrotheca closterium</name>
    <dbReference type="NCBI Taxonomy" id="2856"/>
    <lineage>
        <taxon>Eukaryota</taxon>
        <taxon>Sar</taxon>
        <taxon>Stramenopiles</taxon>
        <taxon>Ochrophyta</taxon>
        <taxon>Bacillariophyta</taxon>
        <taxon>Bacillariophyceae</taxon>
        <taxon>Bacillariophycidae</taxon>
        <taxon>Bacillariales</taxon>
        <taxon>Bacillariaceae</taxon>
        <taxon>Cylindrotheca</taxon>
    </lineage>
</organism>
<dbReference type="CDD" id="cd10527">
    <property type="entry name" value="SET_LSMT"/>
    <property type="match status" value="1"/>
</dbReference>
<sequence>MESAEIMECVTVKNGDNSRIIRNYQSSYKWRRRRDYERAGIRNGRRRFPQGQALPCTSAASLFVTIFVCCSLVYPSTLTCQARTIRQRHPGTKQRQGNRNESGGGDHMRSMPSSMTNDGHGHLDERTSAFFFQWIRRVWKVDTSLVELKEFQYSNYVEAMKDKVDVFYDEDTRYYNSYHQIGEGRGGLDYWEPSDSQNGEAFETGHQGDRNKDNGMAADDSEIQNGMGNDSNHDRDNGSWEDNGDDDDADDDDKYLSVLDYPPVSTRGLAATRDIEAGEIILQIPHAALWTVSNRIDNDPILSEVLGFEARLIHSWDAPSDEIPLLAVALLYNFELWRHADEEQGESPHGAYLQLLDDINVHDLIPHLWDSKTLRRSTTVGVRKVAKAIQKDVKELYQRIMVPLIEEHPQIFGNYQDTYTTYEDDEEEFSSADGDDGLQKEHYRDEEWLFSLERFHWAFALVNSRHWHLPIPDEAKPTSEGDTAKTDSEDQIDENGSPPASMPTDEWMDLQQEMEHRRDEEERRSAEEESHHNGGSDEWAVGNSFLAPLADLLNFGPPSTRGVYNATTHTFDIVATGPIAQGQEITFWYVDACQDVFMANYGFTMPMMVPPCESQRYHNDETGGRFLSTAQFAQRLEQELLSTLDELDHMDDQMEHLVGALKLCDCTPGTHESPDQPKHTPSGSPVPSNGNYEQQRPGRRPPKRTDRNYGDRNQARHAIRGADHNSPVSSIRNADSRRSESLSRSQKRKRRNDNMSSARDL</sequence>
<evidence type="ECO:0000259" key="2">
    <source>
        <dbReference type="Pfam" id="PF00856"/>
    </source>
</evidence>
<dbReference type="Gene3D" id="3.90.1410.10">
    <property type="entry name" value="set domain protein methyltransferase, domain 1"/>
    <property type="match status" value="1"/>
</dbReference>
<dbReference type="AlphaFoldDB" id="A0AAD2FXD1"/>
<feature type="compositionally biased region" description="Basic and acidic residues" evidence="1">
    <location>
        <begin position="703"/>
        <end position="714"/>
    </location>
</feature>
<proteinExistence type="predicted"/>
<feature type="compositionally biased region" description="Acidic residues" evidence="1">
    <location>
        <begin position="242"/>
        <end position="253"/>
    </location>
</feature>
<keyword evidence="4" id="KW-1185">Reference proteome</keyword>
<name>A0AAD2FXD1_9STRA</name>
<feature type="compositionally biased region" description="Basic and acidic residues" evidence="1">
    <location>
        <begin position="473"/>
        <end position="488"/>
    </location>
</feature>
<feature type="region of interest" description="Disordered" evidence="1">
    <location>
        <begin position="473"/>
        <end position="539"/>
    </location>
</feature>
<accession>A0AAD2FXD1</accession>
<feature type="region of interest" description="Disordered" evidence="1">
    <location>
        <begin position="668"/>
        <end position="761"/>
    </location>
</feature>
<feature type="compositionally biased region" description="Basic and acidic residues" evidence="1">
    <location>
        <begin position="513"/>
        <end position="535"/>
    </location>
</feature>
<dbReference type="SUPFAM" id="SSF82199">
    <property type="entry name" value="SET domain"/>
    <property type="match status" value="1"/>
</dbReference>
<dbReference type="InterPro" id="IPR050600">
    <property type="entry name" value="SETD3_SETD6_MTase"/>
</dbReference>
<feature type="region of interest" description="Disordered" evidence="1">
    <location>
        <begin position="88"/>
        <end position="120"/>
    </location>
</feature>
<dbReference type="InterPro" id="IPR046341">
    <property type="entry name" value="SET_dom_sf"/>
</dbReference>
<dbReference type="PANTHER" id="PTHR13271:SF121">
    <property type="entry name" value="SET DOMAIN-CONTAINING PROTEIN"/>
    <property type="match status" value="1"/>
</dbReference>
<feature type="region of interest" description="Disordered" evidence="1">
    <location>
        <begin position="185"/>
        <end position="256"/>
    </location>
</feature>
<dbReference type="Proteomes" id="UP001295423">
    <property type="component" value="Unassembled WGS sequence"/>
</dbReference>
<gene>
    <name evidence="3" type="ORF">CYCCA115_LOCUS15855</name>
</gene>
<comment type="caution">
    <text evidence="3">The sequence shown here is derived from an EMBL/GenBank/DDBJ whole genome shotgun (WGS) entry which is preliminary data.</text>
</comment>
<feature type="domain" description="SET" evidence="2">
    <location>
        <begin position="267"/>
        <end position="589"/>
    </location>
</feature>
<dbReference type="Pfam" id="PF00856">
    <property type="entry name" value="SET"/>
    <property type="match status" value="1"/>
</dbReference>
<dbReference type="EMBL" id="CAKOGP040001892">
    <property type="protein sequence ID" value="CAJ1955649.1"/>
    <property type="molecule type" value="Genomic_DNA"/>
</dbReference>
<protein>
    <recommendedName>
        <fullName evidence="2">SET domain-containing protein</fullName>
    </recommendedName>
</protein>
<dbReference type="InterPro" id="IPR001214">
    <property type="entry name" value="SET_dom"/>
</dbReference>
<dbReference type="GO" id="GO:0016279">
    <property type="term" value="F:protein-lysine N-methyltransferase activity"/>
    <property type="evidence" value="ECO:0007669"/>
    <property type="project" value="TreeGrafter"/>
</dbReference>